<sequence>MSDTVLVTGASGYIGSHIVANLLVKGRNVRAALRAPDDPERVDHLLALPVGEGGSLDVVKMDLFDAEEVKAAVAGCSDVIHAAAALYVGKSNPQKDVVDPSIIGTQNICDAIDATNCVKRLVHTSSTAAIRPTKYEDGTCFTSESWADDATIENNAYGLAKAGAEKLVREWHANKDENTRPRLVTIHPCVVFGPPLSKRHLGGSLSYVEALYKRTMPKSLPVHINIVDVRDVAESHVRALTDGEPCGRYLVIGGDMWMKDVAEILRTAYPERKWPKGVLPYSICMVAALFHPKMSVKWARSSLKRHCTFDATPAKQELNMTFRNPSESIIDSIPPISDNNWA</sequence>
<reference evidence="4" key="1">
    <citation type="journal article" date="2014" name="Genome Biol. Evol.">
        <title>Pangenome evidence for extensive interdomain horizontal transfer affecting lineage core and shell genes in uncultured planktonic thaumarchaeota and euryarchaeota.</title>
        <authorList>
            <person name="Deschamps P."/>
            <person name="Zivanovic Y."/>
            <person name="Moreira D."/>
            <person name="Rodriguez-Valera F."/>
            <person name="Lopez-Garcia P."/>
        </authorList>
    </citation>
    <scope>NUCLEOTIDE SEQUENCE</scope>
</reference>
<evidence type="ECO:0000259" key="3">
    <source>
        <dbReference type="Pfam" id="PF01370"/>
    </source>
</evidence>
<dbReference type="InterPro" id="IPR050425">
    <property type="entry name" value="NAD(P)_dehydrat-like"/>
</dbReference>
<dbReference type="PANTHER" id="PTHR10366">
    <property type="entry name" value="NAD DEPENDENT EPIMERASE/DEHYDRATASE"/>
    <property type="match status" value="1"/>
</dbReference>
<dbReference type="Gene3D" id="3.40.50.720">
    <property type="entry name" value="NAD(P)-binding Rossmann-like Domain"/>
    <property type="match status" value="1"/>
</dbReference>
<dbReference type="EC" id="1.1.1.219" evidence="4"/>
<evidence type="ECO:0000256" key="2">
    <source>
        <dbReference type="ARBA" id="ARBA00023445"/>
    </source>
</evidence>
<feature type="domain" description="NAD-dependent epimerase/dehydratase" evidence="3">
    <location>
        <begin position="5"/>
        <end position="249"/>
    </location>
</feature>
<protein>
    <submittedName>
        <fullName evidence="4">Flavonol reductase/cinnamoyl-CoA reductase</fullName>
        <ecNumber evidence="4">1.1.1.219</ecNumber>
    </submittedName>
</protein>
<evidence type="ECO:0000313" key="4">
    <source>
        <dbReference type="EMBL" id="AIE91211.1"/>
    </source>
</evidence>
<name>A0A075FNW5_9EURY</name>
<dbReference type="PANTHER" id="PTHR10366:SF564">
    <property type="entry name" value="STEROL-4-ALPHA-CARBOXYLATE 3-DEHYDROGENASE, DECARBOXYLATING"/>
    <property type="match status" value="1"/>
</dbReference>
<organism evidence="4">
    <name type="scientific">uncultured marine group II/III euryarchaeote AD1000_10_C12</name>
    <dbReference type="NCBI Taxonomy" id="1457717"/>
    <lineage>
        <taxon>Archaea</taxon>
        <taxon>Methanobacteriati</taxon>
        <taxon>Methanobacteriota</taxon>
        <taxon>environmental samples</taxon>
    </lineage>
</organism>
<proteinExistence type="inferred from homology"/>
<dbReference type="InterPro" id="IPR036291">
    <property type="entry name" value="NAD(P)-bd_dom_sf"/>
</dbReference>
<dbReference type="InterPro" id="IPR001509">
    <property type="entry name" value="Epimerase_deHydtase"/>
</dbReference>
<dbReference type="SUPFAM" id="SSF51735">
    <property type="entry name" value="NAD(P)-binding Rossmann-fold domains"/>
    <property type="match status" value="1"/>
</dbReference>
<dbReference type="EMBL" id="KF900331">
    <property type="protein sequence ID" value="AIE91211.1"/>
    <property type="molecule type" value="Genomic_DNA"/>
</dbReference>
<evidence type="ECO:0000256" key="1">
    <source>
        <dbReference type="ARBA" id="ARBA00023002"/>
    </source>
</evidence>
<comment type="similarity">
    <text evidence="2">Belongs to the NAD(P)-dependent epimerase/dehydratase family. Dihydroflavonol-4-reductase subfamily.</text>
</comment>
<dbReference type="AlphaFoldDB" id="A0A075FNW5"/>
<dbReference type="GO" id="GO:0045552">
    <property type="term" value="F:dihydroflavanol 4-reductase activity"/>
    <property type="evidence" value="ECO:0007669"/>
    <property type="project" value="UniProtKB-EC"/>
</dbReference>
<accession>A0A075FNW5</accession>
<dbReference type="Pfam" id="PF01370">
    <property type="entry name" value="Epimerase"/>
    <property type="match status" value="1"/>
</dbReference>
<keyword evidence="1 4" id="KW-0560">Oxidoreductase</keyword>